<dbReference type="OrthoDB" id="29344at10239"/>
<reference evidence="1 2" key="1">
    <citation type="submission" date="2017-04" db="EMBL/GenBank/DDBJ databases">
        <title>Environmental T4-family bacteriophages evolve to escape abortive infection via multiple routes in a bacterial host employing altruistic suicide through Type III toxin-antitoxin systems.</title>
        <authorList>
            <person name="Chen B."/>
            <person name="Salmond G.P.C."/>
            <person name="Akusobi C."/>
            <person name="Fang X."/>
        </authorList>
    </citation>
    <scope>NUCLEOTIDE SEQUENCE [LARGE SCALE GENOMIC DNA]</scope>
</reference>
<dbReference type="RefSeq" id="YP_009609471.1">
    <property type="nucleotide sequence ID" value="NC_041996.1"/>
</dbReference>
<accession>A0A1Z1LXK0</accession>
<proteinExistence type="predicted"/>
<evidence type="ECO:0000313" key="2">
    <source>
        <dbReference type="Proteomes" id="UP000225148"/>
    </source>
</evidence>
<dbReference type="KEGG" id="vg:40085410"/>
<dbReference type="EMBL" id="MF036690">
    <property type="protein sequence ID" value="ARW57569.1"/>
    <property type="molecule type" value="Genomic_DNA"/>
</dbReference>
<dbReference type="GeneID" id="40085410"/>
<dbReference type="Proteomes" id="UP000225148">
    <property type="component" value="Segment"/>
</dbReference>
<protein>
    <submittedName>
        <fullName evidence="1">Uncharacterized protein</fullName>
    </submittedName>
</protein>
<organism evidence="1 2">
    <name type="scientific">Serratia phage CHI14</name>
    <dbReference type="NCBI Taxonomy" id="2006941"/>
    <lineage>
        <taxon>Viruses</taxon>
        <taxon>Duplodnaviria</taxon>
        <taxon>Heunggongvirae</taxon>
        <taxon>Uroviricota</taxon>
        <taxon>Caudoviricetes</taxon>
        <taxon>Pantevenvirales</taxon>
        <taxon>Straboviridae</taxon>
        <taxon>Tevenvirinae</taxon>
        <taxon>Winklervirus</taxon>
        <taxon>Winklervirus chi14</taxon>
    </lineage>
</organism>
<name>A0A1Z1LXK0_9CAUD</name>
<evidence type="ECO:0000313" key="1">
    <source>
        <dbReference type="EMBL" id="ARW57569.1"/>
    </source>
</evidence>
<keyword evidence="2" id="KW-1185">Reference proteome</keyword>
<sequence>MYKLFLWDSYYPAGGLNDLEGEYDSIEEAMKPVEAKQNERYGCGGGYQIVDSSFKIIQKGYW</sequence>